<keyword evidence="4" id="KW-1185">Reference proteome</keyword>
<sequence>MAASHVRAQRPADGRTTAGAPPRPPARGPGRLSRAGVVTLLVLLAVDGALVVADMGHRFARLQGRFTAFADGRWDSQYDGSAAEIAGYVQVALTVLVLLVLVRRLRDPVLAAWAVLLSVVVVDDAAALHERLGFALAGAVDLPAVAGLRAGDLGELLVWAGYGGVLGLVVLVFHLRSDGPARATSLQLAGALVLLMAAGAGVDMLHQLLEGSVPDRVGYALGLLESTGELVGMSLLLVVAVHRWATTRPHTGERVRRGGPQQVVTAAPRP</sequence>
<keyword evidence="2" id="KW-1133">Transmembrane helix</keyword>
<protein>
    <submittedName>
        <fullName evidence="3">Uncharacterized protein</fullName>
    </submittedName>
</protein>
<evidence type="ECO:0000313" key="4">
    <source>
        <dbReference type="Proteomes" id="UP000555552"/>
    </source>
</evidence>
<evidence type="ECO:0000256" key="2">
    <source>
        <dbReference type="SAM" id="Phobius"/>
    </source>
</evidence>
<dbReference type="AlphaFoldDB" id="A0A849BQT6"/>
<accession>A0A849BQT6</accession>
<feature type="transmembrane region" description="Helical" evidence="2">
    <location>
        <begin position="217"/>
        <end position="241"/>
    </location>
</feature>
<dbReference type="RefSeq" id="WP_171203009.1">
    <property type="nucleotide sequence ID" value="NZ_BAAANP010000021.1"/>
</dbReference>
<comment type="caution">
    <text evidence="3">The sequence shown here is derived from an EMBL/GenBank/DDBJ whole genome shotgun (WGS) entry which is preliminary data.</text>
</comment>
<proteinExistence type="predicted"/>
<feature type="transmembrane region" description="Helical" evidence="2">
    <location>
        <begin position="156"/>
        <end position="174"/>
    </location>
</feature>
<evidence type="ECO:0000313" key="3">
    <source>
        <dbReference type="EMBL" id="NNH23182.1"/>
    </source>
</evidence>
<keyword evidence="2" id="KW-0472">Membrane</keyword>
<dbReference type="EMBL" id="JABEMA010000106">
    <property type="protein sequence ID" value="NNH23182.1"/>
    <property type="molecule type" value="Genomic_DNA"/>
</dbReference>
<feature type="region of interest" description="Disordered" evidence="1">
    <location>
        <begin position="1"/>
        <end position="31"/>
    </location>
</feature>
<feature type="transmembrane region" description="Helical" evidence="2">
    <location>
        <begin position="85"/>
        <end position="102"/>
    </location>
</feature>
<feature type="transmembrane region" description="Helical" evidence="2">
    <location>
        <begin position="109"/>
        <end position="128"/>
    </location>
</feature>
<keyword evidence="2" id="KW-0812">Transmembrane</keyword>
<gene>
    <name evidence="3" type="ORF">HLB09_08775</name>
</gene>
<organism evidence="3 4">
    <name type="scientific">Pseudokineococcus marinus</name>
    <dbReference type="NCBI Taxonomy" id="351215"/>
    <lineage>
        <taxon>Bacteria</taxon>
        <taxon>Bacillati</taxon>
        <taxon>Actinomycetota</taxon>
        <taxon>Actinomycetes</taxon>
        <taxon>Kineosporiales</taxon>
        <taxon>Kineosporiaceae</taxon>
        <taxon>Pseudokineococcus</taxon>
    </lineage>
</organism>
<feature type="transmembrane region" description="Helical" evidence="2">
    <location>
        <begin position="32"/>
        <end position="53"/>
    </location>
</feature>
<name>A0A849BQT6_9ACTN</name>
<evidence type="ECO:0000256" key="1">
    <source>
        <dbReference type="SAM" id="MobiDB-lite"/>
    </source>
</evidence>
<reference evidence="3 4" key="1">
    <citation type="submission" date="2020-05" db="EMBL/GenBank/DDBJ databases">
        <title>MicrobeNet Type strains.</title>
        <authorList>
            <person name="Nicholson A.C."/>
        </authorList>
    </citation>
    <scope>NUCLEOTIDE SEQUENCE [LARGE SCALE GENOMIC DNA]</scope>
    <source>
        <strain evidence="3 4">JCM 14547</strain>
    </source>
</reference>
<feature type="region of interest" description="Disordered" evidence="1">
    <location>
        <begin position="250"/>
        <end position="270"/>
    </location>
</feature>
<feature type="transmembrane region" description="Helical" evidence="2">
    <location>
        <begin position="186"/>
        <end position="205"/>
    </location>
</feature>
<dbReference type="Proteomes" id="UP000555552">
    <property type="component" value="Unassembled WGS sequence"/>
</dbReference>